<dbReference type="InterPro" id="IPR011075">
    <property type="entry name" value="TetR_C"/>
</dbReference>
<accession>A0ABP4KSD6</accession>
<evidence type="ECO:0000259" key="5">
    <source>
        <dbReference type="PROSITE" id="PS50977"/>
    </source>
</evidence>
<sequence length="211" mass="22135">MGGTGGARAPRGRPRSERARSAVLAAAAELLASGGARAVTMEAIAARARVSKSTVYKWWPTRGHVMLDSLASVAGGTPADPDGEAAGAPLADALTAQVGALVRTVRDTPAGRLVTGLVAAAQTDPGIRTALDERWVRPRRAACARLLHDAVARGELRPGTDVAAAVDQLFAPVYHRLLLGHRPLADDLAATLVRQLLDGLRDRRGRPDQDR</sequence>
<evidence type="ECO:0000256" key="3">
    <source>
        <dbReference type="ARBA" id="ARBA00023163"/>
    </source>
</evidence>
<evidence type="ECO:0000313" key="6">
    <source>
        <dbReference type="EMBL" id="GAA1509424.1"/>
    </source>
</evidence>
<feature type="DNA-binding region" description="H-T-H motif" evidence="4">
    <location>
        <begin position="40"/>
        <end position="59"/>
    </location>
</feature>
<dbReference type="InterPro" id="IPR009057">
    <property type="entry name" value="Homeodomain-like_sf"/>
</dbReference>
<dbReference type="PANTHER" id="PTHR30055:SF148">
    <property type="entry name" value="TETR-FAMILY TRANSCRIPTIONAL REGULATOR"/>
    <property type="match status" value="1"/>
</dbReference>
<evidence type="ECO:0000256" key="2">
    <source>
        <dbReference type="ARBA" id="ARBA00023125"/>
    </source>
</evidence>
<evidence type="ECO:0000256" key="1">
    <source>
        <dbReference type="ARBA" id="ARBA00023015"/>
    </source>
</evidence>
<keyword evidence="2 4" id="KW-0238">DNA-binding</keyword>
<dbReference type="Gene3D" id="1.10.10.60">
    <property type="entry name" value="Homeodomain-like"/>
    <property type="match status" value="1"/>
</dbReference>
<feature type="domain" description="HTH tetR-type" evidence="5">
    <location>
        <begin position="17"/>
        <end position="77"/>
    </location>
</feature>
<gene>
    <name evidence="6" type="ORF">GCM10009802_64320</name>
</gene>
<dbReference type="Pfam" id="PF16859">
    <property type="entry name" value="TetR_C_11"/>
    <property type="match status" value="1"/>
</dbReference>
<keyword evidence="1" id="KW-0805">Transcription regulation</keyword>
<dbReference type="Gene3D" id="1.10.357.10">
    <property type="entry name" value="Tetracycline Repressor, domain 2"/>
    <property type="match status" value="1"/>
</dbReference>
<dbReference type="Pfam" id="PF00440">
    <property type="entry name" value="TetR_N"/>
    <property type="match status" value="1"/>
</dbReference>
<reference evidence="7" key="1">
    <citation type="journal article" date="2019" name="Int. J. Syst. Evol. Microbiol.">
        <title>The Global Catalogue of Microorganisms (GCM) 10K type strain sequencing project: providing services to taxonomists for standard genome sequencing and annotation.</title>
        <authorList>
            <consortium name="The Broad Institute Genomics Platform"/>
            <consortium name="The Broad Institute Genome Sequencing Center for Infectious Disease"/>
            <person name="Wu L."/>
            <person name="Ma J."/>
        </authorList>
    </citation>
    <scope>NUCLEOTIDE SEQUENCE [LARGE SCALE GENOMIC DNA]</scope>
    <source>
        <strain evidence="7">JCM 15481</strain>
    </source>
</reference>
<dbReference type="SUPFAM" id="SSF48498">
    <property type="entry name" value="Tetracyclin repressor-like, C-terminal domain"/>
    <property type="match status" value="1"/>
</dbReference>
<evidence type="ECO:0000313" key="7">
    <source>
        <dbReference type="Proteomes" id="UP001500443"/>
    </source>
</evidence>
<keyword evidence="7" id="KW-1185">Reference proteome</keyword>
<comment type="caution">
    <text evidence="6">The sequence shown here is derived from an EMBL/GenBank/DDBJ whole genome shotgun (WGS) entry which is preliminary data.</text>
</comment>
<dbReference type="RefSeq" id="WP_344295203.1">
    <property type="nucleotide sequence ID" value="NZ_BAAAPF010000442.1"/>
</dbReference>
<proteinExistence type="predicted"/>
<dbReference type="Proteomes" id="UP001500443">
    <property type="component" value="Unassembled WGS sequence"/>
</dbReference>
<dbReference type="PANTHER" id="PTHR30055">
    <property type="entry name" value="HTH-TYPE TRANSCRIPTIONAL REGULATOR RUTR"/>
    <property type="match status" value="1"/>
</dbReference>
<dbReference type="InterPro" id="IPR050109">
    <property type="entry name" value="HTH-type_TetR-like_transc_reg"/>
</dbReference>
<name>A0ABP4KSD6_9ACTN</name>
<dbReference type="EMBL" id="BAAAPF010000442">
    <property type="protein sequence ID" value="GAA1509424.1"/>
    <property type="molecule type" value="Genomic_DNA"/>
</dbReference>
<dbReference type="PROSITE" id="PS50977">
    <property type="entry name" value="HTH_TETR_2"/>
    <property type="match status" value="1"/>
</dbReference>
<protein>
    <submittedName>
        <fullName evidence="6">TetR/AcrR family transcriptional regulator</fullName>
    </submittedName>
</protein>
<dbReference type="InterPro" id="IPR036271">
    <property type="entry name" value="Tet_transcr_reg_TetR-rel_C_sf"/>
</dbReference>
<keyword evidence="3" id="KW-0804">Transcription</keyword>
<dbReference type="SUPFAM" id="SSF46689">
    <property type="entry name" value="Homeodomain-like"/>
    <property type="match status" value="1"/>
</dbReference>
<organism evidence="6 7">
    <name type="scientific">Streptomyces synnematoformans</name>
    <dbReference type="NCBI Taxonomy" id="415721"/>
    <lineage>
        <taxon>Bacteria</taxon>
        <taxon>Bacillati</taxon>
        <taxon>Actinomycetota</taxon>
        <taxon>Actinomycetes</taxon>
        <taxon>Kitasatosporales</taxon>
        <taxon>Streptomycetaceae</taxon>
        <taxon>Streptomyces</taxon>
    </lineage>
</organism>
<dbReference type="InterPro" id="IPR001647">
    <property type="entry name" value="HTH_TetR"/>
</dbReference>
<evidence type="ECO:0000256" key="4">
    <source>
        <dbReference type="PROSITE-ProRule" id="PRU00335"/>
    </source>
</evidence>